<dbReference type="EMBL" id="LSDK01000003">
    <property type="protein sequence ID" value="KXB78986.1"/>
    <property type="molecule type" value="Genomic_DNA"/>
</dbReference>
<proteinExistence type="predicted"/>
<accession>A0A134BGB7</accession>
<gene>
    <name evidence="1" type="ORF">HMPREF3185_00028</name>
</gene>
<dbReference type="AlphaFoldDB" id="A0A134BGB7"/>
<dbReference type="RefSeq" id="WP_060934693.1">
    <property type="nucleotide sequence ID" value="NZ_KQ960408.1"/>
</dbReference>
<keyword evidence="2" id="KW-1185">Reference proteome</keyword>
<organism evidence="1 2">
    <name type="scientific">Porphyromonas somerae</name>
    <dbReference type="NCBI Taxonomy" id="322095"/>
    <lineage>
        <taxon>Bacteria</taxon>
        <taxon>Pseudomonadati</taxon>
        <taxon>Bacteroidota</taxon>
        <taxon>Bacteroidia</taxon>
        <taxon>Bacteroidales</taxon>
        <taxon>Porphyromonadaceae</taxon>
        <taxon>Porphyromonas</taxon>
    </lineage>
</organism>
<name>A0A134BGB7_9PORP</name>
<protein>
    <submittedName>
        <fullName evidence="1">Uncharacterized protein</fullName>
    </submittedName>
</protein>
<dbReference type="Proteomes" id="UP000070224">
    <property type="component" value="Unassembled WGS sequence"/>
</dbReference>
<dbReference type="STRING" id="322095.HMPREF3185_00028"/>
<reference evidence="2" key="1">
    <citation type="submission" date="2016-01" db="EMBL/GenBank/DDBJ databases">
        <authorList>
            <person name="Mitreva M."/>
            <person name="Pepin K.H."/>
            <person name="Mihindukulasuriya K.A."/>
            <person name="Fulton R."/>
            <person name="Fronick C."/>
            <person name="O'Laughlin M."/>
            <person name="Miner T."/>
            <person name="Herter B."/>
            <person name="Rosa B.A."/>
            <person name="Cordes M."/>
            <person name="Tomlinson C."/>
            <person name="Wollam A."/>
            <person name="Palsikar V.B."/>
            <person name="Mardis E.R."/>
            <person name="Wilson R.K."/>
        </authorList>
    </citation>
    <scope>NUCLEOTIDE SEQUENCE [LARGE SCALE GENOMIC DNA]</scope>
    <source>
        <strain evidence="2">KA00683</strain>
    </source>
</reference>
<sequence>MLERHHLRLSADELWEHWVVSRTVGSRGDILSAYTPMGHVHLEEHRDTGVWIISPDWTIQRYMAKTERRAIHHAVVSYLKSLRYAVGEYLHLTRVKEANDDAYSEMCEAIDLLYPPEGESEE</sequence>
<comment type="caution">
    <text evidence="1">The sequence shown here is derived from an EMBL/GenBank/DDBJ whole genome shotgun (WGS) entry which is preliminary data.</text>
</comment>
<evidence type="ECO:0000313" key="2">
    <source>
        <dbReference type="Proteomes" id="UP000070224"/>
    </source>
</evidence>
<evidence type="ECO:0000313" key="1">
    <source>
        <dbReference type="EMBL" id="KXB78986.1"/>
    </source>
</evidence>
<dbReference type="PATRIC" id="fig|322095.3.peg.27"/>